<sequence>MISILILIGVAIVIVAIKEMTIRKMEKRSKYLIKQETLSDKTMKKLSRNILIQLMIKSTWFHIVFFISAVIAGGVFIGGFIFPIVYVLLMIFLVVWTVIQHRKIYKTVGTLEQYLMNFDKKDLQRIVNSKEADINKKERKFLKEYNIMEKHIGVPTTIVTIVQTVASIVMWINTF</sequence>
<dbReference type="Proteomes" id="UP000095464">
    <property type="component" value="Unassembled WGS sequence"/>
</dbReference>
<organism evidence="2 3">
    <name type="scientific">Staphylococcus equorum</name>
    <dbReference type="NCBI Taxonomy" id="246432"/>
    <lineage>
        <taxon>Bacteria</taxon>
        <taxon>Bacillati</taxon>
        <taxon>Bacillota</taxon>
        <taxon>Bacilli</taxon>
        <taxon>Bacillales</taxon>
        <taxon>Staphylococcaceae</taxon>
        <taxon>Staphylococcus</taxon>
    </lineage>
</organism>
<feature type="transmembrane region" description="Helical" evidence="1">
    <location>
        <begin position="77"/>
        <end position="99"/>
    </location>
</feature>
<feature type="transmembrane region" description="Helical" evidence="1">
    <location>
        <begin position="50"/>
        <end position="71"/>
    </location>
</feature>
<reference evidence="3" key="1">
    <citation type="submission" date="2015-11" db="EMBL/GenBank/DDBJ databases">
        <title>Genomic diversity of Staphylococcus saprophyticus strains from urinary tract infections, animal surfaces, and fermented foods.</title>
        <authorList>
            <person name="Wolfe B.E."/>
        </authorList>
    </citation>
    <scope>NUCLEOTIDE SEQUENCE [LARGE SCALE GENOMIC DNA]</scope>
    <source>
        <strain evidence="3">738_7</strain>
    </source>
</reference>
<evidence type="ECO:0000256" key="1">
    <source>
        <dbReference type="SAM" id="Phobius"/>
    </source>
</evidence>
<keyword evidence="1" id="KW-1133">Transmembrane helix</keyword>
<comment type="caution">
    <text evidence="2">The sequence shown here is derived from an EMBL/GenBank/DDBJ whole genome shotgun (WGS) entry which is preliminary data.</text>
</comment>
<dbReference type="EMBL" id="LNPX01000004">
    <property type="protein sequence ID" value="OEK58928.1"/>
    <property type="molecule type" value="Genomic_DNA"/>
</dbReference>
<feature type="transmembrane region" description="Helical" evidence="1">
    <location>
        <begin position="152"/>
        <end position="172"/>
    </location>
</feature>
<evidence type="ECO:0000313" key="3">
    <source>
        <dbReference type="Proteomes" id="UP000095464"/>
    </source>
</evidence>
<gene>
    <name evidence="2" type="ORF">ASS94_00975</name>
</gene>
<name>A0AAP7IGE5_9STAP</name>
<dbReference type="RefSeq" id="WP_069854328.1">
    <property type="nucleotide sequence ID" value="NZ_LNPX01000004.1"/>
</dbReference>
<accession>A0AAP7IGE5</accession>
<keyword evidence="1" id="KW-0812">Transmembrane</keyword>
<evidence type="ECO:0000313" key="2">
    <source>
        <dbReference type="EMBL" id="OEK58928.1"/>
    </source>
</evidence>
<keyword evidence="1" id="KW-0472">Membrane</keyword>
<feature type="transmembrane region" description="Helical" evidence="1">
    <location>
        <begin position="6"/>
        <end position="22"/>
    </location>
</feature>
<protein>
    <submittedName>
        <fullName evidence="2">Uncharacterized protein</fullName>
    </submittedName>
</protein>
<dbReference type="AlphaFoldDB" id="A0AAP7IGE5"/>
<proteinExistence type="predicted"/>